<feature type="repeat" description="PPR" evidence="4">
    <location>
        <begin position="774"/>
        <end position="808"/>
    </location>
</feature>
<organism evidence="6 7">
    <name type="scientific">Populus deltoides</name>
    <name type="common">Eastern poplar</name>
    <name type="synonym">Eastern cottonwood</name>
    <dbReference type="NCBI Taxonomy" id="3696"/>
    <lineage>
        <taxon>Eukaryota</taxon>
        <taxon>Viridiplantae</taxon>
        <taxon>Streptophyta</taxon>
        <taxon>Embryophyta</taxon>
        <taxon>Tracheophyta</taxon>
        <taxon>Spermatophyta</taxon>
        <taxon>Magnoliopsida</taxon>
        <taxon>eudicotyledons</taxon>
        <taxon>Gunneridae</taxon>
        <taxon>Pentapetalae</taxon>
        <taxon>rosids</taxon>
        <taxon>fabids</taxon>
        <taxon>Malpighiales</taxon>
        <taxon>Salicaceae</taxon>
        <taxon>Saliceae</taxon>
        <taxon>Populus</taxon>
    </lineage>
</organism>
<dbReference type="InterPro" id="IPR046960">
    <property type="entry name" value="PPR_At4g14850-like_plant"/>
</dbReference>
<feature type="repeat" description="PPR" evidence="4">
    <location>
        <begin position="638"/>
        <end position="672"/>
    </location>
</feature>
<evidence type="ECO:0000256" key="3">
    <source>
        <dbReference type="ARBA" id="ARBA00061659"/>
    </source>
</evidence>
<dbReference type="Pfam" id="PF20430">
    <property type="entry name" value="Eplus_motif"/>
    <property type="match status" value="1"/>
</dbReference>
<accession>A0A8T2YDH0</accession>
<dbReference type="InterPro" id="IPR011990">
    <property type="entry name" value="TPR-like_helical_dom_sf"/>
</dbReference>
<protein>
    <recommendedName>
        <fullName evidence="5">DYW domain-containing protein</fullName>
    </recommendedName>
</protein>
<dbReference type="EMBL" id="JACEGQ020000007">
    <property type="protein sequence ID" value="KAH8503082.1"/>
    <property type="molecule type" value="Genomic_DNA"/>
</dbReference>
<dbReference type="Gene3D" id="1.25.40.10">
    <property type="entry name" value="Tetratricopeptide repeat domain"/>
    <property type="match status" value="7"/>
</dbReference>
<keyword evidence="7" id="KW-1185">Reference proteome</keyword>
<dbReference type="Pfam" id="PF01535">
    <property type="entry name" value="PPR"/>
    <property type="match status" value="9"/>
</dbReference>
<feature type="repeat" description="PPR" evidence="4">
    <location>
        <begin position="131"/>
        <end position="165"/>
    </location>
</feature>
<dbReference type="Pfam" id="PF13041">
    <property type="entry name" value="PPR_2"/>
    <property type="match status" value="4"/>
</dbReference>
<dbReference type="InterPro" id="IPR002885">
    <property type="entry name" value="PPR_rpt"/>
</dbReference>
<evidence type="ECO:0000313" key="6">
    <source>
        <dbReference type="EMBL" id="KAH8503082.1"/>
    </source>
</evidence>
<proteinExistence type="inferred from homology"/>
<dbReference type="FunFam" id="1.25.40.10:FF:000288">
    <property type="entry name" value="Pentatricopeptide repeat-containing protein At4g02750"/>
    <property type="match status" value="1"/>
</dbReference>
<comment type="similarity">
    <text evidence="1">Belongs to the PPR family. PCMP-H subfamily.</text>
</comment>
<dbReference type="NCBIfam" id="TIGR00756">
    <property type="entry name" value="PPR"/>
    <property type="match status" value="6"/>
</dbReference>
<feature type="repeat" description="PPR" evidence="4">
    <location>
        <begin position="536"/>
        <end position="570"/>
    </location>
</feature>
<comment type="similarity">
    <text evidence="3">Belongs to the PPR family. PCMP-E subfamily.</text>
</comment>
<dbReference type="PANTHER" id="PTHR24015">
    <property type="entry name" value="OS07G0578800 PROTEIN-RELATED"/>
    <property type="match status" value="1"/>
</dbReference>
<dbReference type="Pfam" id="PF20431">
    <property type="entry name" value="E_motif"/>
    <property type="match status" value="1"/>
</dbReference>
<comment type="caution">
    <text evidence="6">The sequence shown here is derived from an EMBL/GenBank/DDBJ whole genome shotgun (WGS) entry which is preliminary data.</text>
</comment>
<feature type="repeat" description="PPR" evidence="4">
    <location>
        <begin position="233"/>
        <end position="267"/>
    </location>
</feature>
<evidence type="ECO:0000256" key="1">
    <source>
        <dbReference type="ARBA" id="ARBA00006643"/>
    </source>
</evidence>
<dbReference type="PROSITE" id="PS51375">
    <property type="entry name" value="PPR"/>
    <property type="match status" value="8"/>
</dbReference>
<feature type="repeat" description="PPR" evidence="4">
    <location>
        <begin position="739"/>
        <end position="773"/>
    </location>
</feature>
<evidence type="ECO:0000256" key="4">
    <source>
        <dbReference type="PROSITE-ProRule" id="PRU00708"/>
    </source>
</evidence>
<evidence type="ECO:0000256" key="2">
    <source>
        <dbReference type="ARBA" id="ARBA00022737"/>
    </source>
</evidence>
<dbReference type="GO" id="GO:0008270">
    <property type="term" value="F:zinc ion binding"/>
    <property type="evidence" value="ECO:0007669"/>
    <property type="project" value="InterPro"/>
</dbReference>
<dbReference type="AlphaFoldDB" id="A0A8T2YDH0"/>
<dbReference type="PANTHER" id="PTHR24015:SF1903">
    <property type="entry name" value="OS05G0305300 PROTEIN"/>
    <property type="match status" value="1"/>
</dbReference>
<dbReference type="FunFam" id="1.25.40.10:FF:000381">
    <property type="entry name" value="Pentatricopeptide repeat-containing protein"/>
    <property type="match status" value="2"/>
</dbReference>
<keyword evidence="2" id="KW-0677">Repeat</keyword>
<dbReference type="SUPFAM" id="SSF48452">
    <property type="entry name" value="TPR-like"/>
    <property type="match status" value="1"/>
</dbReference>
<dbReference type="Pfam" id="PF14432">
    <property type="entry name" value="DYW_deaminase"/>
    <property type="match status" value="1"/>
</dbReference>
<dbReference type="InterPro" id="IPR046849">
    <property type="entry name" value="E2_motif"/>
</dbReference>
<dbReference type="Proteomes" id="UP000807159">
    <property type="component" value="Chromosome 7"/>
</dbReference>
<evidence type="ECO:0000313" key="7">
    <source>
        <dbReference type="Proteomes" id="UP000807159"/>
    </source>
</evidence>
<evidence type="ECO:0000259" key="5">
    <source>
        <dbReference type="Pfam" id="PF14432"/>
    </source>
</evidence>
<sequence>MCCRKLSTFKPKPPLIPPIFPRQYSLNPKSISKISLECRIVEEEPTNMNTNRHYGTCVSLLNHPNPEISCFYQKGFSQITKEVTGKALHALCIKGLVNLTVFYSNTLINMYSKFGHIGFSRYLFDKMSERNDASWNNMMSGFVRAGFYRESMRFFNEMRDFGVKPSGIAVASLVTACERSEWMRIEGVQVHGFIVKVGLLSDVFVGTSLVHLYGNYGLAADAMKVFQEMIYKNVVSWTALMVAYVDYGEPSMVMNIYRRMRSEGMSCNDNTMSSVISTCVSLENELLGYQVLGHVIKYGLETNVSVANSLISMFGYFGSVEEACYVFSGMDEHDTISWNSMIAAYIRNGLCKESLRCFSWMFRVHKEINSTTLSTMLAGCGSVDNLKWGRGIHSLVLKFGWNSNVCASNTLITMYSDAGRCEDAELVFQGMVEKDMISWNSMMACYAQDGNCLDALKLLATMFYMRRGANYVTFTSALAACSDPEFATEGKILHALVIHIGLHENVIVGNALVTLYAKSGLMIEAKKVFQTMPKRDGVTWNALIGGHADSEEPDEALKAFKLMREEGVPINYITISNVLGACLAPNDLLEHGMPIHAFIILTGFQSDEYVQNSLITMYAKCGDLNSSNNIFDRLTYKNASAWNAMMAANAHHGHMEEALKFLLEMRRAGVNVDEFSFSECLAAAAKLAILEEGQQLHGLAVKLGCDSNLFVASATMDMYGKCGEIDDVLRIIPRPIDRSRLSWNILTSSFSRHGFFKKAKETFHEMINLGVKPDHVTFVSLLSACSHGGMVDEGLAYYDSMIKEFGIPAKIGHCVCIIDLLGRSGRFAEAETFIKEMPVSPTDHVWRSLLAACKTHGNLELGRKAVENLLKLDPSDDSAYVLYSNICATTGKWEDVENIRRQMGLNKIKKKPACSWVKLKNKLSLFGMGDQSHPQASEIYAKLEELKKMIKEAGYVPDTSYALQDTDEEQKEHNLWNHSERLALAYGLISSPEGSTLKIFKNLRVCGDCHSVYKFASGILGRKIVLRDPYRFHQFSGGQCSCTDYW</sequence>
<dbReference type="InterPro" id="IPR046848">
    <property type="entry name" value="E_motif"/>
</dbReference>
<name>A0A8T2YDH0_POPDE</name>
<dbReference type="GO" id="GO:0003723">
    <property type="term" value="F:RNA binding"/>
    <property type="evidence" value="ECO:0007669"/>
    <property type="project" value="InterPro"/>
</dbReference>
<dbReference type="GO" id="GO:0009451">
    <property type="term" value="P:RNA modification"/>
    <property type="evidence" value="ECO:0007669"/>
    <property type="project" value="InterPro"/>
</dbReference>
<feature type="domain" description="DYW" evidence="5">
    <location>
        <begin position="954"/>
        <end position="1046"/>
    </location>
</feature>
<dbReference type="InterPro" id="IPR032867">
    <property type="entry name" value="DYW_dom"/>
</dbReference>
<feature type="repeat" description="PPR" evidence="4">
    <location>
        <begin position="334"/>
        <end position="368"/>
    </location>
</feature>
<dbReference type="FunFam" id="1.25.40.10:FF:000205">
    <property type="entry name" value="Pentatricopeptide repeat-containing protein, mitochondrial"/>
    <property type="match status" value="1"/>
</dbReference>
<dbReference type="FunFam" id="1.25.40.10:FF:001352">
    <property type="entry name" value="Tetratricopeptide repeat (TPR)-like superfamily protein"/>
    <property type="match status" value="1"/>
</dbReference>
<dbReference type="FunFam" id="1.25.40.10:FF:000073">
    <property type="entry name" value="Pentatricopeptide repeat-containing protein chloroplastic"/>
    <property type="match status" value="2"/>
</dbReference>
<reference evidence="6" key="1">
    <citation type="journal article" date="2021" name="J. Hered.">
        <title>Genome Assembly of Salicaceae Populus deltoides (Eastern Cottonwood) I-69 Based on Nanopore Sequencing and Hi-C Technologies.</title>
        <authorList>
            <person name="Bai S."/>
            <person name="Wu H."/>
            <person name="Zhang J."/>
            <person name="Pan Z."/>
            <person name="Zhao W."/>
            <person name="Li Z."/>
            <person name="Tong C."/>
        </authorList>
    </citation>
    <scope>NUCLEOTIDE SEQUENCE</scope>
    <source>
        <tissue evidence="6">Leaf</tissue>
    </source>
</reference>
<gene>
    <name evidence="6" type="ORF">H0E87_014403</name>
</gene>
<dbReference type="GO" id="GO:0005739">
    <property type="term" value="C:mitochondrion"/>
    <property type="evidence" value="ECO:0007669"/>
    <property type="project" value="UniProtKB-ARBA"/>
</dbReference>
<feature type="repeat" description="PPR" evidence="4">
    <location>
        <begin position="404"/>
        <end position="438"/>
    </location>
</feature>